<dbReference type="Proteomes" id="UP000317176">
    <property type="component" value="Unassembled WGS sequence"/>
</dbReference>
<reference evidence="1 2" key="1">
    <citation type="journal article" date="2015" name="Stand. Genomic Sci.">
        <title>Genomic Encyclopedia of Bacterial and Archaeal Type Strains, Phase III: the genomes of soil and plant-associated and newly described type strains.</title>
        <authorList>
            <person name="Whitman W.B."/>
            <person name="Woyke T."/>
            <person name="Klenk H.P."/>
            <person name="Zhou Y."/>
            <person name="Lilburn T.G."/>
            <person name="Beck B.J."/>
            <person name="De Vos P."/>
            <person name="Vandamme P."/>
            <person name="Eisen J.A."/>
            <person name="Garrity G."/>
            <person name="Hugenholtz P."/>
            <person name="Kyrpides N.C."/>
        </authorList>
    </citation>
    <scope>NUCLEOTIDE SEQUENCE [LARGE SCALE GENOMIC DNA]</scope>
    <source>
        <strain evidence="1 2">CGMCC 1.10947</strain>
    </source>
</reference>
<accession>A0A562LCG6</accession>
<dbReference type="EMBL" id="VLKL01000008">
    <property type="protein sequence ID" value="TWI05134.1"/>
    <property type="molecule type" value="Genomic_DNA"/>
</dbReference>
<comment type="caution">
    <text evidence="1">The sequence shown here is derived from an EMBL/GenBank/DDBJ whole genome shotgun (WGS) entry which is preliminary data.</text>
</comment>
<protein>
    <submittedName>
        <fullName evidence="1">Uncharacterized protein</fullName>
    </submittedName>
</protein>
<dbReference type="AlphaFoldDB" id="A0A562LCG6"/>
<sequence>MPVIRCYVDDETMRILEAASTDLGREVDQLAEAAISEAAIRYKVDRMPAIPPHVREAVARKIRRDAQARASFPCSTTYGALKWK</sequence>
<proteinExistence type="predicted"/>
<name>A0A562LCG6_9BRAD</name>
<evidence type="ECO:0000313" key="1">
    <source>
        <dbReference type="EMBL" id="TWI05134.1"/>
    </source>
</evidence>
<organism evidence="1 2">
    <name type="scientific">Bradyrhizobium daqingense</name>
    <dbReference type="NCBI Taxonomy" id="993502"/>
    <lineage>
        <taxon>Bacteria</taxon>
        <taxon>Pseudomonadati</taxon>
        <taxon>Pseudomonadota</taxon>
        <taxon>Alphaproteobacteria</taxon>
        <taxon>Hyphomicrobiales</taxon>
        <taxon>Nitrobacteraceae</taxon>
        <taxon>Bradyrhizobium</taxon>
    </lineage>
</organism>
<gene>
    <name evidence="1" type="ORF">IQ17_03299</name>
</gene>
<evidence type="ECO:0000313" key="2">
    <source>
        <dbReference type="Proteomes" id="UP000317176"/>
    </source>
</evidence>
<keyword evidence="2" id="KW-1185">Reference proteome</keyword>